<gene>
    <name evidence="1" type="ORF">GEMMAAP_16810</name>
</gene>
<evidence type="ECO:0000313" key="2">
    <source>
        <dbReference type="Proteomes" id="UP000076404"/>
    </source>
</evidence>
<dbReference type="KEGG" id="gph:GEMMAAP_16810"/>
<dbReference type="AlphaFoldDB" id="A0A143BNG8"/>
<organism evidence="1 2">
    <name type="scientific">Gemmatimonas phototrophica</name>
    <dbReference type="NCBI Taxonomy" id="1379270"/>
    <lineage>
        <taxon>Bacteria</taxon>
        <taxon>Pseudomonadati</taxon>
        <taxon>Gemmatimonadota</taxon>
        <taxon>Gemmatimonadia</taxon>
        <taxon>Gemmatimonadales</taxon>
        <taxon>Gemmatimonadaceae</taxon>
        <taxon>Gemmatimonas</taxon>
    </lineage>
</organism>
<name>A0A143BNG8_9BACT</name>
<reference evidence="1 2" key="1">
    <citation type="journal article" date="2014" name="Proc. Natl. Acad. Sci. U.S.A.">
        <title>Functional type 2 photosynthetic reaction centers found in the rare bacterial phylum Gemmatimonadetes.</title>
        <authorList>
            <person name="Zeng Y."/>
            <person name="Feng F."/>
            <person name="Medova H."/>
            <person name="Dean J."/>
            <person name="Koblizek M."/>
        </authorList>
    </citation>
    <scope>NUCLEOTIDE SEQUENCE [LARGE SCALE GENOMIC DNA]</scope>
    <source>
        <strain evidence="1 2">AP64</strain>
    </source>
</reference>
<protein>
    <submittedName>
        <fullName evidence="1">Uncharacterized protein</fullName>
    </submittedName>
</protein>
<reference evidence="1 2" key="2">
    <citation type="journal article" date="2016" name="Environ. Microbiol. Rep.">
        <title>Metagenomic evidence for the presence of phototrophic Gemmatimonadetes bacteria in diverse environments.</title>
        <authorList>
            <person name="Zeng Y."/>
            <person name="Baumbach J."/>
            <person name="Barbosa E.G."/>
            <person name="Azevedo V."/>
            <person name="Zhang C."/>
            <person name="Koblizek M."/>
        </authorList>
    </citation>
    <scope>NUCLEOTIDE SEQUENCE [LARGE SCALE GENOMIC DNA]</scope>
    <source>
        <strain evidence="1 2">AP64</strain>
    </source>
</reference>
<evidence type="ECO:0000313" key="1">
    <source>
        <dbReference type="EMBL" id="AMW06001.1"/>
    </source>
</evidence>
<dbReference type="STRING" id="1379270.GEMMAAP_16810"/>
<dbReference type="PROSITE" id="PS51257">
    <property type="entry name" value="PROKAR_LIPOPROTEIN"/>
    <property type="match status" value="1"/>
</dbReference>
<accession>A0A143BNG8</accession>
<proteinExistence type="predicted"/>
<dbReference type="Proteomes" id="UP000076404">
    <property type="component" value="Chromosome"/>
</dbReference>
<dbReference type="RefSeq" id="WP_026848266.1">
    <property type="nucleotide sequence ID" value="NZ_CP011454.1"/>
</dbReference>
<keyword evidence="2" id="KW-1185">Reference proteome</keyword>
<dbReference type="OrthoDB" id="980961at2"/>
<dbReference type="EMBL" id="CP011454">
    <property type="protein sequence ID" value="AMW06001.1"/>
    <property type="molecule type" value="Genomic_DNA"/>
</dbReference>
<sequence>MERRAFVRTTLSVAGVTVLAGGGAACGAPSIPPDGVNTPGLLASMGHERIVRIGRAYLAAVPAEHTPDLLRTAIGKDLAPWPWSAPVAVNDRVVDDFAQGRTVQADGWMLSVTEVRQCALYTLMHS</sequence>